<proteinExistence type="predicted"/>
<accession>A0A8S5Q779</accession>
<dbReference type="Pfam" id="PF17236">
    <property type="entry name" value="SU10_MCP"/>
    <property type="match status" value="1"/>
</dbReference>
<dbReference type="InterPro" id="IPR035198">
    <property type="entry name" value="SU10_MCP"/>
</dbReference>
<name>A0A8S5Q779_9CAUD</name>
<dbReference type="EMBL" id="BK015590">
    <property type="protein sequence ID" value="DAE14643.1"/>
    <property type="molecule type" value="Genomic_DNA"/>
</dbReference>
<protein>
    <submittedName>
        <fullName evidence="1">Major capsid protein</fullName>
    </submittedName>
</protein>
<evidence type="ECO:0000313" key="1">
    <source>
        <dbReference type="EMBL" id="DAE14643.1"/>
    </source>
</evidence>
<sequence length="402" mass="44747">MPQDVTRKLGPSSSQSVTYESVGQAEDYSPILYNIDPTSTQILSRLPEGKEVTATDTMWMTKRLEPPSENAHLEYEEYKYHKVGSIEGLKNYVQFFQNTGLISDVQRKVKKIYNVPQGDAMSEAKTDAFTKQALDIEYALITNDKARMGSETVAPLMGGVPYFMDLDTLDVTATAETGVFTTTKEHNLKTGDFVYFIGKKMPAGMKAGAVYYVRLDTTNPKTAFTIYDKIQDAVRGDTSATTQVKPTDAGAEVKIVKSNVKSLGGATQYTLDDIDDVMAMAANRGGKPTDAYMSMENKRRFSKLVSAMATTQRQPKTRYGSEVADTYETDGGVVTAHSHRMYNSDRIDIYDFDYWELRYFEKPHEVGGLDKTGTYDKFVLETKLTLQASQPKASASIIGIKR</sequence>
<organism evidence="1">
    <name type="scientific">Myoviridae sp. ctAca11</name>
    <dbReference type="NCBI Taxonomy" id="2825043"/>
    <lineage>
        <taxon>Viruses</taxon>
        <taxon>Duplodnaviria</taxon>
        <taxon>Heunggongvirae</taxon>
        <taxon>Uroviricota</taxon>
        <taxon>Caudoviricetes</taxon>
    </lineage>
</organism>
<reference evidence="1" key="1">
    <citation type="journal article" date="2021" name="Proc. Natl. Acad. Sci. U.S.A.">
        <title>A Catalog of Tens of Thousands of Viruses from Human Metagenomes Reveals Hidden Associations with Chronic Diseases.</title>
        <authorList>
            <person name="Tisza M.J."/>
            <person name="Buck C.B."/>
        </authorList>
    </citation>
    <scope>NUCLEOTIDE SEQUENCE</scope>
    <source>
        <strain evidence="1">CtAca11</strain>
    </source>
</reference>